<dbReference type="InterPro" id="IPR000086">
    <property type="entry name" value="NUDIX_hydrolase_dom"/>
</dbReference>
<name>A0A084A7Q5_LACLC</name>
<dbReference type="AlphaFoldDB" id="A0A084A7Q5"/>
<evidence type="ECO:0000313" key="5">
    <source>
        <dbReference type="EMBL" id="KEY61334.1"/>
    </source>
</evidence>
<accession>A0A084A7Q5</accession>
<comment type="caution">
    <text evidence="5">The sequence shown here is derived from an EMBL/GenBank/DDBJ whole genome shotgun (WGS) entry which is preliminary data.</text>
</comment>
<evidence type="ECO:0000256" key="3">
    <source>
        <dbReference type="RuleBase" id="RU003476"/>
    </source>
</evidence>
<keyword evidence="2 3" id="KW-0378">Hydrolase</keyword>
<dbReference type="InterPro" id="IPR020084">
    <property type="entry name" value="NUDIX_hydrolase_CS"/>
</dbReference>
<protein>
    <submittedName>
        <fullName evidence="5">MutT/NUDIX family protein</fullName>
    </submittedName>
</protein>
<comment type="similarity">
    <text evidence="1 3">Belongs to the Nudix hydrolase family.</text>
</comment>
<dbReference type="Gene3D" id="3.90.79.10">
    <property type="entry name" value="Nucleoside Triphosphate Pyrophosphohydrolase"/>
    <property type="match status" value="1"/>
</dbReference>
<dbReference type="Proteomes" id="UP000028401">
    <property type="component" value="Unassembled WGS sequence"/>
</dbReference>
<evidence type="ECO:0000256" key="1">
    <source>
        <dbReference type="ARBA" id="ARBA00005582"/>
    </source>
</evidence>
<evidence type="ECO:0000313" key="6">
    <source>
        <dbReference type="Proteomes" id="UP000028401"/>
    </source>
</evidence>
<evidence type="ECO:0000259" key="4">
    <source>
        <dbReference type="PROSITE" id="PS51462"/>
    </source>
</evidence>
<feature type="domain" description="Nudix hydrolase" evidence="4">
    <location>
        <begin position="3"/>
        <end position="148"/>
    </location>
</feature>
<dbReference type="EMBL" id="AZSI01000191">
    <property type="protein sequence ID" value="KEY61334.1"/>
    <property type="molecule type" value="Genomic_DNA"/>
</dbReference>
<dbReference type="InterPro" id="IPR015797">
    <property type="entry name" value="NUDIX_hydrolase-like_dom_sf"/>
</dbReference>
<reference evidence="5 6" key="1">
    <citation type="submission" date="2014-06" db="EMBL/GenBank/DDBJ databases">
        <title>Draft genome sequence of the putrescine producing strain Lactococcus lactis subsp cremoris GE214.</title>
        <authorList>
            <person name="Ladero V."/>
            <person name="Linares D.M."/>
            <person name="del Rio B."/>
            <person name="Mayo B."/>
            <person name="Martin M.C."/>
            <person name="Fernandez M."/>
            <person name="Alvarez M.A."/>
        </authorList>
    </citation>
    <scope>NUCLEOTIDE SEQUENCE [LARGE SCALE GENOMIC DNA]</scope>
    <source>
        <strain evidence="5 6">GE214</strain>
    </source>
</reference>
<dbReference type="PATRIC" id="fig|1415168.3.peg.2588"/>
<evidence type="ECO:0000256" key="2">
    <source>
        <dbReference type="ARBA" id="ARBA00022801"/>
    </source>
</evidence>
<dbReference type="CDD" id="cd04686">
    <property type="entry name" value="NUDIX_Hydrolase"/>
    <property type="match status" value="1"/>
</dbReference>
<dbReference type="Pfam" id="PF00293">
    <property type="entry name" value="NUDIX"/>
    <property type="match status" value="1"/>
</dbReference>
<dbReference type="PANTHER" id="PTHR43736">
    <property type="entry name" value="ADP-RIBOSE PYROPHOSPHATASE"/>
    <property type="match status" value="1"/>
</dbReference>
<proteinExistence type="inferred from homology"/>
<organism evidence="5 6">
    <name type="scientific">Lactococcus cremoris subsp. cremoris GE214</name>
    <dbReference type="NCBI Taxonomy" id="1415168"/>
    <lineage>
        <taxon>Bacteria</taxon>
        <taxon>Bacillati</taxon>
        <taxon>Bacillota</taxon>
        <taxon>Bacilli</taxon>
        <taxon>Lactobacillales</taxon>
        <taxon>Streptococcaceae</taxon>
        <taxon>Lactococcus</taxon>
        <taxon>Lactococcus cremoris subsp. cremoris</taxon>
    </lineage>
</organism>
<dbReference type="PROSITE" id="PS51462">
    <property type="entry name" value="NUDIX"/>
    <property type="match status" value="1"/>
</dbReference>
<gene>
    <name evidence="5" type="ORF">U725_02532</name>
</gene>
<dbReference type="PROSITE" id="PS00893">
    <property type="entry name" value="NUDIX_BOX"/>
    <property type="match status" value="1"/>
</dbReference>
<dbReference type="PRINTS" id="PR00502">
    <property type="entry name" value="NUDIXFAMILY"/>
</dbReference>
<dbReference type="PANTHER" id="PTHR43736:SF1">
    <property type="entry name" value="DIHYDRONEOPTERIN TRIPHOSPHATE DIPHOSPHATASE"/>
    <property type="match status" value="1"/>
</dbReference>
<sequence length="166" mass="18929">MEKYHRAFGVYGIIYSENKGLVVIKKNGGPYINRFDLPGGSLEDGEELSVAIKREINEETGLTVLQSHQIGITSFKYPWDYLNFHFNQHIAVFYDIQKFSGNIEEVAPQFEGQDSLGAVFMPLEKLDTTNSSPLVLKAKDYLQDNKRFDTSDTVLLKWNVLRSAIF</sequence>
<dbReference type="InterPro" id="IPR020476">
    <property type="entry name" value="Nudix_hydrolase"/>
</dbReference>
<dbReference type="SUPFAM" id="SSF55811">
    <property type="entry name" value="Nudix"/>
    <property type="match status" value="1"/>
</dbReference>
<dbReference type="GO" id="GO:0016787">
    <property type="term" value="F:hydrolase activity"/>
    <property type="evidence" value="ECO:0007669"/>
    <property type="project" value="UniProtKB-KW"/>
</dbReference>
<dbReference type="RefSeq" id="WP_014572414.1">
    <property type="nucleotide sequence ID" value="NZ_AZSI01000191.1"/>
</dbReference>